<dbReference type="RefSeq" id="WP_249848875.1">
    <property type="nucleotide sequence ID" value="NZ_JAMGBD010000002.1"/>
</dbReference>
<name>A0ABT0RPB2_9SPHN</name>
<feature type="transmembrane region" description="Helical" evidence="1">
    <location>
        <begin position="44"/>
        <end position="62"/>
    </location>
</feature>
<sequence>MRALMGWAGIVALSWWLAERRIEICDDSASCVIRATAARDNALIWGLIIALVGAVLFSLLCSRQGAPGSTWKAHGQAYLLPLGRAAPRFRQAIRRRPRFWIGAAIALLVAAVGLWTLIRSDEAGQAENVMNVDDTMMIEKGPSGVFDDLVPEDAAGR</sequence>
<evidence type="ECO:0008006" key="4">
    <source>
        <dbReference type="Google" id="ProtNLM"/>
    </source>
</evidence>
<evidence type="ECO:0000313" key="3">
    <source>
        <dbReference type="Proteomes" id="UP001165363"/>
    </source>
</evidence>
<dbReference type="Proteomes" id="UP001165363">
    <property type="component" value="Unassembled WGS sequence"/>
</dbReference>
<organism evidence="2 3">
    <name type="scientific">Sphingomonas alba</name>
    <dbReference type="NCBI Taxonomy" id="2908208"/>
    <lineage>
        <taxon>Bacteria</taxon>
        <taxon>Pseudomonadati</taxon>
        <taxon>Pseudomonadota</taxon>
        <taxon>Alphaproteobacteria</taxon>
        <taxon>Sphingomonadales</taxon>
        <taxon>Sphingomonadaceae</taxon>
        <taxon>Sphingomonas</taxon>
    </lineage>
</organism>
<gene>
    <name evidence="2" type="ORF">LZ536_11245</name>
</gene>
<proteinExistence type="predicted"/>
<protein>
    <recommendedName>
        <fullName evidence="4">Transmembrane protein</fullName>
    </recommendedName>
</protein>
<evidence type="ECO:0000256" key="1">
    <source>
        <dbReference type="SAM" id="Phobius"/>
    </source>
</evidence>
<accession>A0ABT0RPB2</accession>
<feature type="transmembrane region" description="Helical" evidence="1">
    <location>
        <begin position="99"/>
        <end position="118"/>
    </location>
</feature>
<keyword evidence="1" id="KW-0472">Membrane</keyword>
<keyword evidence="1" id="KW-0812">Transmembrane</keyword>
<keyword evidence="3" id="KW-1185">Reference proteome</keyword>
<evidence type="ECO:0000313" key="2">
    <source>
        <dbReference type="EMBL" id="MCL6684468.1"/>
    </source>
</evidence>
<dbReference type="EMBL" id="JAMGBD010000002">
    <property type="protein sequence ID" value="MCL6684468.1"/>
    <property type="molecule type" value="Genomic_DNA"/>
</dbReference>
<reference evidence="2" key="1">
    <citation type="submission" date="2022-05" db="EMBL/GenBank/DDBJ databases">
        <authorList>
            <person name="Jo J.-H."/>
            <person name="Im W.-T."/>
        </authorList>
    </citation>
    <scope>NUCLEOTIDE SEQUENCE</scope>
    <source>
        <strain evidence="2">SE158</strain>
    </source>
</reference>
<keyword evidence="1" id="KW-1133">Transmembrane helix</keyword>
<comment type="caution">
    <text evidence="2">The sequence shown here is derived from an EMBL/GenBank/DDBJ whole genome shotgun (WGS) entry which is preliminary data.</text>
</comment>